<evidence type="ECO:0000256" key="7">
    <source>
        <dbReference type="ARBA" id="ARBA00022723"/>
    </source>
</evidence>
<evidence type="ECO:0000256" key="1">
    <source>
        <dbReference type="ARBA" id="ARBA00004651"/>
    </source>
</evidence>
<evidence type="ECO:0000256" key="11">
    <source>
        <dbReference type="ARBA" id="ARBA00023136"/>
    </source>
</evidence>
<keyword evidence="9 12" id="KW-1133">Transmembrane helix</keyword>
<keyword evidence="8 12" id="KW-0249">Electron transport</keyword>
<gene>
    <name evidence="13" type="ORF">HZA66_07935</name>
</gene>
<evidence type="ECO:0000256" key="5">
    <source>
        <dbReference type="ARBA" id="ARBA00022617"/>
    </source>
</evidence>
<dbReference type="EMBL" id="JACRJB010000021">
    <property type="protein sequence ID" value="MBI5129357.1"/>
    <property type="molecule type" value="Genomic_DNA"/>
</dbReference>
<feature type="transmembrane region" description="Helical" evidence="12">
    <location>
        <begin position="53"/>
        <end position="74"/>
    </location>
</feature>
<evidence type="ECO:0000256" key="3">
    <source>
        <dbReference type="ARBA" id="ARBA00022448"/>
    </source>
</evidence>
<comment type="subcellular location">
    <subcellularLocation>
        <location evidence="12">Cell inner membrane</location>
    </subcellularLocation>
    <subcellularLocation>
        <location evidence="1">Cell membrane</location>
        <topology evidence="1">Multi-pass membrane protein</topology>
    </subcellularLocation>
</comment>
<evidence type="ECO:0000256" key="10">
    <source>
        <dbReference type="ARBA" id="ARBA00023004"/>
    </source>
</evidence>
<feature type="transmembrane region" description="Helical" evidence="12">
    <location>
        <begin position="218"/>
        <end position="237"/>
    </location>
</feature>
<dbReference type="GO" id="GO:0005886">
    <property type="term" value="C:plasma membrane"/>
    <property type="evidence" value="ECO:0007669"/>
    <property type="project" value="UniProtKB-SubCell"/>
</dbReference>
<comment type="caution">
    <text evidence="13">The sequence shown here is derived from an EMBL/GenBank/DDBJ whole genome shotgun (WGS) entry which is preliminary data.</text>
</comment>
<evidence type="ECO:0000256" key="12">
    <source>
        <dbReference type="PIRNR" id="PIRNR006446"/>
    </source>
</evidence>
<dbReference type="InterPro" id="IPR002585">
    <property type="entry name" value="Cyt-d_ubiquinol_oxidase_su_1"/>
</dbReference>
<feature type="transmembrane region" description="Helical" evidence="12">
    <location>
        <begin position="124"/>
        <end position="144"/>
    </location>
</feature>
<evidence type="ECO:0000256" key="9">
    <source>
        <dbReference type="ARBA" id="ARBA00022989"/>
    </source>
</evidence>
<evidence type="ECO:0000313" key="13">
    <source>
        <dbReference type="EMBL" id="MBI5129357.1"/>
    </source>
</evidence>
<dbReference type="GO" id="GO:0070069">
    <property type="term" value="C:cytochrome complex"/>
    <property type="evidence" value="ECO:0007669"/>
    <property type="project" value="UniProtKB-UniRule"/>
</dbReference>
<evidence type="ECO:0000313" key="14">
    <source>
        <dbReference type="Proteomes" id="UP000782519"/>
    </source>
</evidence>
<feature type="transmembrane region" description="Helical" evidence="12">
    <location>
        <begin position="356"/>
        <end position="377"/>
    </location>
</feature>
<keyword evidence="10 12" id="KW-0408">Iron</keyword>
<dbReference type="AlphaFoldDB" id="A0A933RW40"/>
<dbReference type="Proteomes" id="UP000782519">
    <property type="component" value="Unassembled WGS sequence"/>
</dbReference>
<feature type="transmembrane region" description="Helical" evidence="12">
    <location>
        <begin position="182"/>
        <end position="206"/>
    </location>
</feature>
<proteinExistence type="inferred from homology"/>
<evidence type="ECO:0000256" key="6">
    <source>
        <dbReference type="ARBA" id="ARBA00022692"/>
    </source>
</evidence>
<keyword evidence="5 12" id="KW-0349">Heme</keyword>
<dbReference type="PANTHER" id="PTHR30365">
    <property type="entry name" value="CYTOCHROME D UBIQUINOL OXIDASE"/>
    <property type="match status" value="1"/>
</dbReference>
<evidence type="ECO:0000256" key="8">
    <source>
        <dbReference type="ARBA" id="ARBA00022982"/>
    </source>
</evidence>
<keyword evidence="4 12" id="KW-1003">Cell membrane</keyword>
<feature type="transmembrane region" description="Helical" evidence="12">
    <location>
        <begin position="397"/>
        <end position="427"/>
    </location>
</feature>
<evidence type="ECO:0000256" key="2">
    <source>
        <dbReference type="ARBA" id="ARBA00009819"/>
    </source>
</evidence>
<comment type="similarity">
    <text evidence="2 12">Belongs to the cytochrome ubiquinol oxidase subunit 1 family.</text>
</comment>
<feature type="transmembrane region" description="Helical" evidence="12">
    <location>
        <begin position="20"/>
        <end position="41"/>
    </location>
</feature>
<sequence length="465" mass="51280">MDQLLLSRLQFAFTIGYHILWPAFTIGIAWFIVVLSALWLRTHNPVYRDLVRFWTKVFALAFGMGVVTGVVISYQLGLNWSGYARATADAIGPLFVMEVLTAFFLEAGFIGVMLYGQERVGEKLHFVACLIVAIGTVLSAFWIISANSWMQTPTAFTTTAEGRFVATDFWGVVFNPSMPYRLAHMITASFITGGFVVTGVAAFWIWRGRPADQPAARKAFSICLALLAVLMPAQMLIGDQHGLNTRKYQPMKLAAIEARWDTARRVPINLIAWPDEKAERNDYALEIPLLGSLILTHSLNGEVKGLKEVPPSERPPVLPVFLAFRVMVGCGMLLLLVAFTGLYLRWRGRLYTTRWYQIACMGCVPLGFIATLAGWVVTEVGRQPYVIYGHFRTAEAVSPIATGAVASSMAIAFVLYNCLLLGFFWYAGRLAWRGPMSALPTHQAVPLATVAAALGQNSPTPKGAK</sequence>
<protein>
    <submittedName>
        <fullName evidence="13">Cytochrome ubiquinol oxidase subunit I</fullName>
    </submittedName>
</protein>
<feature type="transmembrane region" description="Helical" evidence="12">
    <location>
        <begin position="320"/>
        <end position="344"/>
    </location>
</feature>
<keyword evidence="7 12" id="KW-0479">Metal-binding</keyword>
<dbReference type="GO" id="GO:0009055">
    <property type="term" value="F:electron transfer activity"/>
    <property type="evidence" value="ECO:0007669"/>
    <property type="project" value="UniProtKB-UniRule"/>
</dbReference>
<reference evidence="13" key="1">
    <citation type="submission" date="2020-07" db="EMBL/GenBank/DDBJ databases">
        <title>Huge and variable diversity of episymbiotic CPR bacteria and DPANN archaea in groundwater ecosystems.</title>
        <authorList>
            <person name="He C.Y."/>
            <person name="Keren R."/>
            <person name="Whittaker M."/>
            <person name="Farag I.F."/>
            <person name="Doudna J."/>
            <person name="Cate J.H.D."/>
            <person name="Banfield J.F."/>
        </authorList>
    </citation>
    <scope>NUCLEOTIDE SEQUENCE</scope>
    <source>
        <strain evidence="13">NC_groundwater_1818_Pr3_B-0.1um_66_35</strain>
    </source>
</reference>
<name>A0A933RW40_RHOPL</name>
<feature type="transmembrane region" description="Helical" evidence="12">
    <location>
        <begin position="94"/>
        <end position="115"/>
    </location>
</feature>
<dbReference type="PANTHER" id="PTHR30365:SF14">
    <property type="entry name" value="CYTOCHROME BD MENAQUINOL OXIDASE SUBUNIT I-RELATED"/>
    <property type="match status" value="1"/>
</dbReference>
<organism evidence="13 14">
    <name type="scientific">Rhodopseudomonas palustris</name>
    <dbReference type="NCBI Taxonomy" id="1076"/>
    <lineage>
        <taxon>Bacteria</taxon>
        <taxon>Pseudomonadati</taxon>
        <taxon>Pseudomonadota</taxon>
        <taxon>Alphaproteobacteria</taxon>
        <taxon>Hyphomicrobiales</taxon>
        <taxon>Nitrobacteraceae</taxon>
        <taxon>Rhodopseudomonas</taxon>
    </lineage>
</organism>
<keyword evidence="6 12" id="KW-0812">Transmembrane</keyword>
<accession>A0A933RW40</accession>
<dbReference type="GO" id="GO:0016682">
    <property type="term" value="F:oxidoreductase activity, acting on diphenols and related substances as donors, oxygen as acceptor"/>
    <property type="evidence" value="ECO:0007669"/>
    <property type="project" value="TreeGrafter"/>
</dbReference>
<dbReference type="GO" id="GO:0046872">
    <property type="term" value="F:metal ion binding"/>
    <property type="evidence" value="ECO:0007669"/>
    <property type="project" value="UniProtKB-UniRule"/>
</dbReference>
<dbReference type="GO" id="GO:0020037">
    <property type="term" value="F:heme binding"/>
    <property type="evidence" value="ECO:0007669"/>
    <property type="project" value="TreeGrafter"/>
</dbReference>
<keyword evidence="11 12" id="KW-0472">Membrane</keyword>
<dbReference type="GO" id="GO:0019646">
    <property type="term" value="P:aerobic electron transport chain"/>
    <property type="evidence" value="ECO:0007669"/>
    <property type="project" value="InterPro"/>
</dbReference>
<dbReference type="Pfam" id="PF01654">
    <property type="entry name" value="Cyt_bd_oxida_I"/>
    <property type="match status" value="1"/>
</dbReference>
<evidence type="ECO:0000256" key="4">
    <source>
        <dbReference type="ARBA" id="ARBA00022475"/>
    </source>
</evidence>
<keyword evidence="3 12" id="KW-0813">Transport</keyword>
<dbReference type="PIRSF" id="PIRSF006446">
    <property type="entry name" value="Cyt_quinol_oxidase_1"/>
    <property type="match status" value="1"/>
</dbReference>